<evidence type="ECO:0000256" key="11">
    <source>
        <dbReference type="ARBA" id="ARBA00022741"/>
    </source>
</evidence>
<dbReference type="SUPFAM" id="SSF53244">
    <property type="entry name" value="MurD-like peptide ligases, peptide-binding domain"/>
    <property type="match status" value="1"/>
</dbReference>
<dbReference type="Gene3D" id="3.40.1190.10">
    <property type="entry name" value="Mur-like, catalytic domain"/>
    <property type="match status" value="1"/>
</dbReference>
<keyword evidence="13" id="KW-0460">Magnesium</keyword>
<dbReference type="NCBIfam" id="TIGR01499">
    <property type="entry name" value="folC"/>
    <property type="match status" value="1"/>
</dbReference>
<dbReference type="PIRSF" id="PIRSF001563">
    <property type="entry name" value="Folylpolyglu_synth"/>
    <property type="match status" value="1"/>
</dbReference>
<evidence type="ECO:0000256" key="6">
    <source>
        <dbReference type="ARBA" id="ARBA00013025"/>
    </source>
</evidence>
<evidence type="ECO:0000256" key="15">
    <source>
        <dbReference type="ARBA" id="ARBA00030048"/>
    </source>
</evidence>
<keyword evidence="14" id="KW-0289">Folate biosynthesis</keyword>
<dbReference type="Pfam" id="PF02875">
    <property type="entry name" value="Mur_ligase_C"/>
    <property type="match status" value="1"/>
</dbReference>
<evidence type="ECO:0000259" key="24">
    <source>
        <dbReference type="Pfam" id="PF08245"/>
    </source>
</evidence>
<dbReference type="Gene3D" id="3.90.190.20">
    <property type="entry name" value="Mur ligase, C-terminal domain"/>
    <property type="match status" value="1"/>
</dbReference>
<dbReference type="GO" id="GO:0004326">
    <property type="term" value="F:tetrahydrofolylpolyglutamate synthase activity"/>
    <property type="evidence" value="ECO:0007669"/>
    <property type="project" value="UniProtKB-EC"/>
</dbReference>
<evidence type="ECO:0000256" key="18">
    <source>
        <dbReference type="ARBA" id="ARBA00032510"/>
    </source>
</evidence>
<evidence type="ECO:0000256" key="20">
    <source>
        <dbReference type="ARBA" id="ARBA00047808"/>
    </source>
</evidence>
<name>A0A517R041_9PLAN</name>
<evidence type="ECO:0000256" key="21">
    <source>
        <dbReference type="ARBA" id="ARBA00049035"/>
    </source>
</evidence>
<dbReference type="InterPro" id="IPR004101">
    <property type="entry name" value="Mur_ligase_C"/>
</dbReference>
<sequence>MSSTIDTYEDAVDFLLGRVNFERIPGKRHALRNVKLERTALLLEGSGDPQNTIPAVHIGGTKGKGSTAVMTAAILSAAGARTGLFTSPHIDCFEERIQIDGVPIGRSEFTRAVAAVADVATSQRFESQSLRPTFFELLTAAAWFAFRQVGVEIAVIEVGLGGRLDATNVCRPVVTAITNVSLDHTELLGDTVEKIASEKAGIAKPGVPMITSAIEPALSVIRERCRSIGAPLAIIEPTVGNDQLESSKESPDWHRTIAIRPSGEDWGTHRLPLPGRFQCTNAAVAAELAAAVAKSGQLRPEVARAIGSEAVRKGWSAVDWPARLEIVRTQPTFIIDAAHNDESIRVMLEALRERPEGGTRVAIFGTSTDKNATAMLGRLSGEFADIVLTTAPNNPRAAGLHTLRNIASETTPTRVNFHERATIVDAAELAVTLAGEAGLVCCAGSIYLAAAMRTAMLSRSDSDAARR</sequence>
<keyword evidence="12" id="KW-0067">ATP-binding</keyword>
<dbReference type="PANTHER" id="PTHR11136">
    <property type="entry name" value="FOLYLPOLYGLUTAMATE SYNTHASE-RELATED"/>
    <property type="match status" value="1"/>
</dbReference>
<keyword evidence="11" id="KW-0547">Nucleotide-binding</keyword>
<keyword evidence="10" id="KW-0479">Metal-binding</keyword>
<reference evidence="25 26" key="1">
    <citation type="submission" date="2019-02" db="EMBL/GenBank/DDBJ databases">
        <title>Deep-cultivation of Planctomycetes and their phenomic and genomic characterization uncovers novel biology.</title>
        <authorList>
            <person name="Wiegand S."/>
            <person name="Jogler M."/>
            <person name="Boedeker C."/>
            <person name="Pinto D."/>
            <person name="Vollmers J."/>
            <person name="Rivas-Marin E."/>
            <person name="Kohn T."/>
            <person name="Peeters S.H."/>
            <person name="Heuer A."/>
            <person name="Rast P."/>
            <person name="Oberbeckmann S."/>
            <person name="Bunk B."/>
            <person name="Jeske O."/>
            <person name="Meyerdierks A."/>
            <person name="Storesund J.E."/>
            <person name="Kallscheuer N."/>
            <person name="Luecker S."/>
            <person name="Lage O.M."/>
            <person name="Pohl T."/>
            <person name="Merkel B.J."/>
            <person name="Hornburger P."/>
            <person name="Mueller R.-W."/>
            <person name="Bruemmer F."/>
            <person name="Labrenz M."/>
            <person name="Spormann A.M."/>
            <person name="Op den Camp H."/>
            <person name="Overmann J."/>
            <person name="Amann R."/>
            <person name="Jetten M.S.M."/>
            <person name="Mascher T."/>
            <person name="Medema M.H."/>
            <person name="Devos D.P."/>
            <person name="Kaster A.-K."/>
            <person name="Ovreas L."/>
            <person name="Rohde M."/>
            <person name="Galperin M.Y."/>
            <person name="Jogler C."/>
        </authorList>
    </citation>
    <scope>NUCLEOTIDE SEQUENCE [LARGE SCALE GENOMIC DNA]</scope>
    <source>
        <strain evidence="25 26">Pan189</strain>
    </source>
</reference>
<accession>A0A517R041</accession>
<evidence type="ECO:0000256" key="12">
    <source>
        <dbReference type="ARBA" id="ARBA00022840"/>
    </source>
</evidence>
<keyword evidence="8" id="KW-0554">One-carbon metabolism</keyword>
<dbReference type="Pfam" id="PF08245">
    <property type="entry name" value="Mur_ligase_M"/>
    <property type="match status" value="1"/>
</dbReference>
<evidence type="ECO:0000256" key="14">
    <source>
        <dbReference type="ARBA" id="ARBA00022909"/>
    </source>
</evidence>
<evidence type="ECO:0000256" key="7">
    <source>
        <dbReference type="ARBA" id="ARBA00019357"/>
    </source>
</evidence>
<dbReference type="GO" id="GO:0005524">
    <property type="term" value="F:ATP binding"/>
    <property type="evidence" value="ECO:0007669"/>
    <property type="project" value="UniProtKB-KW"/>
</dbReference>
<evidence type="ECO:0000256" key="5">
    <source>
        <dbReference type="ARBA" id="ARBA00013023"/>
    </source>
</evidence>
<keyword evidence="9 25" id="KW-0436">Ligase</keyword>
<feature type="domain" description="Mur ligase C-terminal" evidence="23">
    <location>
        <begin position="323"/>
        <end position="445"/>
    </location>
</feature>
<comment type="pathway">
    <text evidence="4">Cofactor biosynthesis; tetrahydrofolylpolyglutamate biosynthesis.</text>
</comment>
<evidence type="ECO:0000256" key="17">
    <source>
        <dbReference type="ARBA" id="ARBA00030876"/>
    </source>
</evidence>
<dbReference type="RefSeq" id="WP_310821233.1">
    <property type="nucleotide sequence ID" value="NZ_CP036268.1"/>
</dbReference>
<protein>
    <recommendedName>
        <fullName evidence="7">Dihydrofolate synthase/folylpolyglutamate synthase</fullName>
        <ecNumber evidence="5">6.3.2.12</ecNumber>
        <ecNumber evidence="6">6.3.2.17</ecNumber>
    </recommendedName>
    <alternativeName>
        <fullName evidence="17">Folylpoly-gamma-glutamate synthetase</fullName>
    </alternativeName>
    <alternativeName>
        <fullName evidence="18">Folylpoly-gamma-glutamate synthetase-dihydrofolate synthetase</fullName>
    </alternativeName>
    <alternativeName>
        <fullName evidence="15">Folylpolyglutamate synthetase</fullName>
    </alternativeName>
    <alternativeName>
        <fullName evidence="16">Tetrahydrofolylpolyglutamate synthase</fullName>
    </alternativeName>
</protein>
<comment type="function">
    <text evidence="2">Functions in two distinct reactions of the de novo folate biosynthetic pathway. Catalyzes the addition of a glutamate residue to dihydropteroate (7,8-dihydropteroate or H2Pte) to form dihydrofolate (7,8-dihydrofolate monoglutamate or H2Pte-Glu). Also catalyzes successive additions of L-glutamate to tetrahydrofolate or 10-formyltetrahydrofolate or 5,10-methylenetetrahydrofolate, leading to folylpolyglutamate derivatives.</text>
</comment>
<dbReference type="GO" id="GO:0046872">
    <property type="term" value="F:metal ion binding"/>
    <property type="evidence" value="ECO:0007669"/>
    <property type="project" value="UniProtKB-KW"/>
</dbReference>
<evidence type="ECO:0000256" key="2">
    <source>
        <dbReference type="ARBA" id="ARBA00002714"/>
    </source>
</evidence>
<comment type="cofactor">
    <cofactor evidence="1">
        <name>Mg(2+)</name>
        <dbReference type="ChEBI" id="CHEBI:18420"/>
    </cofactor>
</comment>
<dbReference type="EC" id="6.3.2.12" evidence="5"/>
<comment type="catalytic activity">
    <reaction evidence="21">
        <text>(6R)-5,10-methylenetetrahydrofolyl-(gamma-L-Glu)(n) + L-glutamate + ATP = (6R)-5,10-methylenetetrahydrofolyl-(gamma-L-Glu)(n+1) + ADP + phosphate + H(+)</text>
        <dbReference type="Rhea" id="RHEA:51912"/>
        <dbReference type="Rhea" id="RHEA-COMP:13257"/>
        <dbReference type="Rhea" id="RHEA-COMP:13258"/>
        <dbReference type="ChEBI" id="CHEBI:15378"/>
        <dbReference type="ChEBI" id="CHEBI:29985"/>
        <dbReference type="ChEBI" id="CHEBI:30616"/>
        <dbReference type="ChEBI" id="CHEBI:43474"/>
        <dbReference type="ChEBI" id="CHEBI:136572"/>
        <dbReference type="ChEBI" id="CHEBI:456216"/>
        <dbReference type="EC" id="6.3.2.17"/>
    </reaction>
</comment>
<evidence type="ECO:0000256" key="10">
    <source>
        <dbReference type="ARBA" id="ARBA00022723"/>
    </source>
</evidence>
<dbReference type="InterPro" id="IPR013221">
    <property type="entry name" value="Mur_ligase_cen"/>
</dbReference>
<dbReference type="GO" id="GO:0008841">
    <property type="term" value="F:dihydrofolate synthase activity"/>
    <property type="evidence" value="ECO:0007669"/>
    <property type="project" value="UniProtKB-EC"/>
</dbReference>
<evidence type="ECO:0000256" key="8">
    <source>
        <dbReference type="ARBA" id="ARBA00022563"/>
    </source>
</evidence>
<evidence type="ECO:0000256" key="16">
    <source>
        <dbReference type="ARBA" id="ARBA00030592"/>
    </source>
</evidence>
<comment type="catalytic activity">
    <reaction evidence="19">
        <text>(6S)-5,6,7,8-tetrahydrofolyl-(gamma-L-Glu)(n) + L-glutamate + ATP = (6S)-5,6,7,8-tetrahydrofolyl-(gamma-L-Glu)(n+1) + ADP + phosphate + H(+)</text>
        <dbReference type="Rhea" id="RHEA:10580"/>
        <dbReference type="Rhea" id="RHEA-COMP:14738"/>
        <dbReference type="Rhea" id="RHEA-COMP:14740"/>
        <dbReference type="ChEBI" id="CHEBI:15378"/>
        <dbReference type="ChEBI" id="CHEBI:29985"/>
        <dbReference type="ChEBI" id="CHEBI:30616"/>
        <dbReference type="ChEBI" id="CHEBI:43474"/>
        <dbReference type="ChEBI" id="CHEBI:141005"/>
        <dbReference type="ChEBI" id="CHEBI:456216"/>
        <dbReference type="EC" id="6.3.2.17"/>
    </reaction>
</comment>
<dbReference type="FunFam" id="3.40.1190.10:FF:000011">
    <property type="entry name" value="Folylpolyglutamate synthase/dihydrofolate synthase"/>
    <property type="match status" value="1"/>
</dbReference>
<evidence type="ECO:0000259" key="23">
    <source>
        <dbReference type="Pfam" id="PF02875"/>
    </source>
</evidence>
<feature type="domain" description="Mur ligase central" evidence="24">
    <location>
        <begin position="58"/>
        <end position="288"/>
    </location>
</feature>
<dbReference type="GO" id="GO:0046656">
    <property type="term" value="P:folic acid biosynthetic process"/>
    <property type="evidence" value="ECO:0007669"/>
    <property type="project" value="UniProtKB-KW"/>
</dbReference>
<evidence type="ECO:0000256" key="1">
    <source>
        <dbReference type="ARBA" id="ARBA00001946"/>
    </source>
</evidence>
<evidence type="ECO:0000256" key="4">
    <source>
        <dbReference type="ARBA" id="ARBA00005150"/>
    </source>
</evidence>
<evidence type="ECO:0000256" key="9">
    <source>
        <dbReference type="ARBA" id="ARBA00022598"/>
    </source>
</evidence>
<dbReference type="SUPFAM" id="SSF53623">
    <property type="entry name" value="MurD-like peptide ligases, catalytic domain"/>
    <property type="match status" value="1"/>
</dbReference>
<evidence type="ECO:0000256" key="13">
    <source>
        <dbReference type="ARBA" id="ARBA00022842"/>
    </source>
</evidence>
<dbReference type="PANTHER" id="PTHR11136:SF5">
    <property type="entry name" value="FOLYLPOLYGLUTAMATE SYNTHASE, MITOCHONDRIAL"/>
    <property type="match status" value="1"/>
</dbReference>
<comment type="pathway">
    <text evidence="3">Cofactor biosynthesis; tetrahydrofolate biosynthesis; 7,8-dihydrofolate from 2-amino-4-hydroxy-6-hydroxymethyl-7,8-dihydropteridine diphosphate and 4-aminobenzoate: step 2/2.</text>
</comment>
<dbReference type="EC" id="6.3.2.17" evidence="6"/>
<dbReference type="InterPro" id="IPR001645">
    <property type="entry name" value="Folylpolyglutamate_synth"/>
</dbReference>
<evidence type="ECO:0000256" key="19">
    <source>
        <dbReference type="ARBA" id="ARBA00047493"/>
    </source>
</evidence>
<keyword evidence="26" id="KW-1185">Reference proteome</keyword>
<dbReference type="GO" id="GO:0005829">
    <property type="term" value="C:cytosol"/>
    <property type="evidence" value="ECO:0007669"/>
    <property type="project" value="TreeGrafter"/>
</dbReference>
<dbReference type="InterPro" id="IPR036615">
    <property type="entry name" value="Mur_ligase_C_dom_sf"/>
</dbReference>
<dbReference type="AlphaFoldDB" id="A0A517R041"/>
<comment type="catalytic activity">
    <reaction evidence="20">
        <text>10-formyltetrahydrofolyl-(gamma-L-Glu)(n) + L-glutamate + ATP = 10-formyltetrahydrofolyl-(gamma-L-Glu)(n+1) + ADP + phosphate + H(+)</text>
        <dbReference type="Rhea" id="RHEA:51904"/>
        <dbReference type="Rhea" id="RHEA-COMP:13088"/>
        <dbReference type="Rhea" id="RHEA-COMP:14300"/>
        <dbReference type="ChEBI" id="CHEBI:15378"/>
        <dbReference type="ChEBI" id="CHEBI:29985"/>
        <dbReference type="ChEBI" id="CHEBI:30616"/>
        <dbReference type="ChEBI" id="CHEBI:43474"/>
        <dbReference type="ChEBI" id="CHEBI:134413"/>
        <dbReference type="ChEBI" id="CHEBI:456216"/>
        <dbReference type="EC" id="6.3.2.17"/>
    </reaction>
</comment>
<organism evidence="25 26">
    <name type="scientific">Stratiformator vulcanicus</name>
    <dbReference type="NCBI Taxonomy" id="2527980"/>
    <lineage>
        <taxon>Bacteria</taxon>
        <taxon>Pseudomonadati</taxon>
        <taxon>Planctomycetota</taxon>
        <taxon>Planctomycetia</taxon>
        <taxon>Planctomycetales</taxon>
        <taxon>Planctomycetaceae</taxon>
        <taxon>Stratiformator</taxon>
    </lineage>
</organism>
<gene>
    <name evidence="25" type="ORF">Pan189_16390</name>
</gene>
<evidence type="ECO:0000313" key="26">
    <source>
        <dbReference type="Proteomes" id="UP000317318"/>
    </source>
</evidence>
<dbReference type="InterPro" id="IPR036565">
    <property type="entry name" value="Mur-like_cat_sf"/>
</dbReference>
<dbReference type="KEGG" id="svp:Pan189_16390"/>
<evidence type="ECO:0000313" key="25">
    <source>
        <dbReference type="EMBL" id="QDT37266.1"/>
    </source>
</evidence>
<evidence type="ECO:0000256" key="22">
    <source>
        <dbReference type="ARBA" id="ARBA00049161"/>
    </source>
</evidence>
<comment type="catalytic activity">
    <reaction evidence="22">
        <text>7,8-dihydropteroate + L-glutamate + ATP = 7,8-dihydrofolate + ADP + phosphate + H(+)</text>
        <dbReference type="Rhea" id="RHEA:23584"/>
        <dbReference type="ChEBI" id="CHEBI:15378"/>
        <dbReference type="ChEBI" id="CHEBI:17839"/>
        <dbReference type="ChEBI" id="CHEBI:29985"/>
        <dbReference type="ChEBI" id="CHEBI:30616"/>
        <dbReference type="ChEBI" id="CHEBI:43474"/>
        <dbReference type="ChEBI" id="CHEBI:57451"/>
        <dbReference type="ChEBI" id="CHEBI:456216"/>
        <dbReference type="EC" id="6.3.2.12"/>
    </reaction>
</comment>
<dbReference type="EMBL" id="CP036268">
    <property type="protein sequence ID" value="QDT37266.1"/>
    <property type="molecule type" value="Genomic_DNA"/>
</dbReference>
<dbReference type="Proteomes" id="UP000317318">
    <property type="component" value="Chromosome"/>
</dbReference>
<dbReference type="GO" id="GO:0006730">
    <property type="term" value="P:one-carbon metabolic process"/>
    <property type="evidence" value="ECO:0007669"/>
    <property type="project" value="UniProtKB-KW"/>
</dbReference>
<proteinExistence type="predicted"/>
<evidence type="ECO:0000256" key="3">
    <source>
        <dbReference type="ARBA" id="ARBA00004799"/>
    </source>
</evidence>